<protein>
    <submittedName>
        <fullName evidence="1">Uncharacterized protein</fullName>
    </submittedName>
</protein>
<dbReference type="KEGG" id="bfc:BacF7301_12245"/>
<sequence>MVTVTISIKPYLAAYLYARHGQSFNPQQPIQLSHISPLYHLIHQLTTVHPKGVSYRPEGNITFVIPTPAYGKNPLVYNYIGYDHSILIETEIMTEMKTELYPYLLHNKYHNGVMFKKSMATFVDKYGLAELVREETLMQAFQRWRIKVKENEKE</sequence>
<gene>
    <name evidence="1" type="ORF">BacF7301_12245</name>
</gene>
<organism evidence="1 2">
    <name type="scientific">Bacteroides faecium</name>
    <dbReference type="NCBI Taxonomy" id="2715212"/>
    <lineage>
        <taxon>Bacteria</taxon>
        <taxon>Pseudomonadati</taxon>
        <taxon>Bacteroidota</taxon>
        <taxon>Bacteroidia</taxon>
        <taxon>Bacteroidales</taxon>
        <taxon>Bacteroidaceae</taxon>
        <taxon>Bacteroides</taxon>
    </lineage>
</organism>
<dbReference type="AlphaFoldDB" id="A0A6H0KR42"/>
<dbReference type="RefSeq" id="WP_167963161.1">
    <property type="nucleotide sequence ID" value="NZ_CP050831.1"/>
</dbReference>
<evidence type="ECO:0000313" key="2">
    <source>
        <dbReference type="Proteomes" id="UP000501780"/>
    </source>
</evidence>
<keyword evidence="2" id="KW-1185">Reference proteome</keyword>
<proteinExistence type="predicted"/>
<accession>A0A6H0KR42</accession>
<evidence type="ECO:0000313" key="1">
    <source>
        <dbReference type="EMBL" id="QIU94867.1"/>
    </source>
</evidence>
<dbReference type="EMBL" id="CP050831">
    <property type="protein sequence ID" value="QIU94867.1"/>
    <property type="molecule type" value="Genomic_DNA"/>
</dbReference>
<dbReference type="Proteomes" id="UP000501780">
    <property type="component" value="Chromosome"/>
</dbReference>
<reference evidence="1 2" key="1">
    <citation type="submission" date="2020-03" db="EMBL/GenBank/DDBJ databases">
        <title>Genomic analysis of Bacteroides faecium CBA7301.</title>
        <authorList>
            <person name="Kim J."/>
            <person name="Roh S.W."/>
        </authorList>
    </citation>
    <scope>NUCLEOTIDE SEQUENCE [LARGE SCALE GENOMIC DNA]</scope>
    <source>
        <strain evidence="1 2">CBA7301</strain>
    </source>
</reference>
<name>A0A6H0KR42_9BACE</name>